<dbReference type="GO" id="GO:0005739">
    <property type="term" value="C:mitochondrion"/>
    <property type="evidence" value="ECO:0007669"/>
    <property type="project" value="UniProtKB-SubCell"/>
</dbReference>
<dbReference type="AlphaFoldDB" id="A0A2P7YQ36"/>
<accession>A0A2P7YQ36</accession>
<dbReference type="InterPro" id="IPR050067">
    <property type="entry name" value="IPM_dehydratase_rel_enz"/>
</dbReference>
<evidence type="ECO:0000256" key="1">
    <source>
        <dbReference type="ARBA" id="ARBA00003422"/>
    </source>
</evidence>
<evidence type="ECO:0000256" key="8">
    <source>
        <dbReference type="ARBA" id="ARBA00022723"/>
    </source>
</evidence>
<dbReference type="InterPro" id="IPR004418">
    <property type="entry name" value="Homoaconitase_mito"/>
</dbReference>
<dbReference type="InterPro" id="IPR015928">
    <property type="entry name" value="Aconitase/3IPM_dehydase_swvl"/>
</dbReference>
<sequence length="837" mass="89997">MRAATRTLWTTSRLRPVNTYSRLVPQALIRRPHSSIRYFTASSSSSRADVQDAFHSQLESPDSAGILSPNKDAPAVPQTLTEKIVQQYSHGLAPGKFVKSGDYVTLLPHHCMTHDNTWPVATKFMSIGASKINDPDQIVMTLDHDVQNKTEKNLEKYRKIEDFAKKQGVDFYPAGRGIGHQIMVEEGYAWPGTVAVASDSHSNMYGGIGCLGTPVVRTDAASIWATGRTWWQIPPIARVNLNGTLPFGVTGKDVIVALAGLFNNDEVLNHAIEFTGSPETMQSLSVDDRLAIANMTTEWGALTGLFPIDSVLKGWLRSKATEVSMYGSSSSKTAAPTADRFNHARLDELEANTLTADTGAKYAKELFLDLTTLCPYVSGPNSVKVATPLPDLQKANIPINKAYLVSCTNSRRSDIAAAAKVFKDAAASSPDGKIPKIPDGVKFYIAAASLPEQKAAEEQGDWQALLEAGAQPLPSGCGPCIGLGTGLLEPGEVGISASNRNFKGRMGSTDAKAYLASPEVVAASALQGKIAGPGWYTSPEGWMGVRRGNGTGDMIYETAMSIEDALDRLVREAEEAVKSGEETLGQGGASTALPLKGETETKEVKEEKLTDILPGFPEKVSGEIVFCDADNVNTDAIYPGKYTYDDAFSSSAEKMATVVMENYDPSFAAQAKDNDILVSGFNFGCGSSREQAATAILARGIKLVVAGSFGNIFSRNSINNALMGVEVPRLVERLREEFGGQASAKAEGKKEGVTEPNGNAESLDTPKPADMSVKEKKLTRRTGWTFTWDVRRSKVVVKEGENGEEWEQAVGELPPNVQEIIARGGLEKWVKKEIGGA</sequence>
<dbReference type="Pfam" id="PF00330">
    <property type="entry name" value="Aconitase"/>
    <property type="match status" value="1"/>
</dbReference>
<dbReference type="Gene3D" id="3.30.499.10">
    <property type="entry name" value="Aconitase, domain 3"/>
    <property type="match status" value="2"/>
</dbReference>
<dbReference type="Gene3D" id="3.20.19.10">
    <property type="entry name" value="Aconitase, domain 4"/>
    <property type="match status" value="1"/>
</dbReference>
<dbReference type="InterPro" id="IPR036008">
    <property type="entry name" value="Aconitase_4Fe-4S_dom"/>
</dbReference>
<dbReference type="EC" id="4.2.1.36" evidence="5 17"/>
<dbReference type="UniPathway" id="UPA00033">
    <property type="reaction ID" value="UER01027"/>
</dbReference>
<keyword evidence="9 17" id="KW-0809">Transit peptide</keyword>
<dbReference type="FunFam" id="3.30.499.10:FF:000013">
    <property type="entry name" value="Homoaconitase, mitochondrial"/>
    <property type="match status" value="1"/>
</dbReference>
<keyword evidence="13 17" id="KW-0457">Lysine biosynthesis</keyword>
<keyword evidence="10 17" id="KW-0408">Iron</keyword>
<dbReference type="InterPro" id="IPR015931">
    <property type="entry name" value="Acnase/IPM_dHydase_lsu_aba_1/3"/>
</dbReference>
<dbReference type="SUPFAM" id="SSF52016">
    <property type="entry name" value="LeuD/IlvD-like"/>
    <property type="match status" value="1"/>
</dbReference>
<evidence type="ECO:0000256" key="12">
    <source>
        <dbReference type="ARBA" id="ARBA00023128"/>
    </source>
</evidence>
<proteinExistence type="inferred from homology"/>
<comment type="cofactor">
    <cofactor evidence="17">
        <name>[4Fe-4S] cluster</name>
        <dbReference type="ChEBI" id="CHEBI:49883"/>
    </cofactor>
    <text evidence="17">Binds 1 [4Fe-4S] cluster per subunit.</text>
</comment>
<dbReference type="InterPro" id="IPR000573">
    <property type="entry name" value="AconitaseA/IPMdHydase_ssu_swvl"/>
</dbReference>
<dbReference type="InterPro" id="IPR039386">
    <property type="entry name" value="Homoaconitase_swivel"/>
</dbReference>
<comment type="catalytic activity">
    <reaction evidence="15 17">
        <text>(2R,3S)-homoisocitrate = cis-homoaconitate + H2O</text>
        <dbReference type="Rhea" id="RHEA:15485"/>
        <dbReference type="ChEBI" id="CHEBI:15377"/>
        <dbReference type="ChEBI" id="CHEBI:15404"/>
        <dbReference type="ChEBI" id="CHEBI:58174"/>
        <dbReference type="EC" id="4.2.1.36"/>
    </reaction>
</comment>
<evidence type="ECO:0000256" key="6">
    <source>
        <dbReference type="ARBA" id="ARBA00021560"/>
    </source>
</evidence>
<evidence type="ECO:0000256" key="17">
    <source>
        <dbReference type="RuleBase" id="RU362038"/>
    </source>
</evidence>
<evidence type="ECO:0000259" key="20">
    <source>
        <dbReference type="Pfam" id="PF00694"/>
    </source>
</evidence>
<comment type="function">
    <text evidence="1 17">Catalyzes the reversible hydration of cis-homoaconitate to (2R,3S)-homoisocitrate, a step in the alpha-aminoadipate pathway for lysine biosynthesis.</text>
</comment>
<feature type="domain" description="Aconitase A/isopropylmalate dehydratase small subunit swivel" evidence="20">
    <location>
        <begin position="603"/>
        <end position="729"/>
    </location>
</feature>
<keyword evidence="11 17" id="KW-0411">Iron-sulfur</keyword>
<dbReference type="PANTHER" id="PTHR43822">
    <property type="entry name" value="HOMOACONITASE, MITOCHONDRIAL-RELATED"/>
    <property type="match status" value="1"/>
</dbReference>
<evidence type="ECO:0000256" key="16">
    <source>
        <dbReference type="ARBA" id="ARBA00032706"/>
    </source>
</evidence>
<dbReference type="NCBIfam" id="TIGR00139">
    <property type="entry name" value="h_aconitase"/>
    <property type="match status" value="1"/>
</dbReference>
<keyword evidence="12 17" id="KW-0496">Mitochondrion</keyword>
<evidence type="ECO:0000256" key="11">
    <source>
        <dbReference type="ARBA" id="ARBA00023014"/>
    </source>
</evidence>
<evidence type="ECO:0000256" key="4">
    <source>
        <dbReference type="ARBA" id="ARBA00007185"/>
    </source>
</evidence>
<dbReference type="GO" id="GO:0019878">
    <property type="term" value="P:lysine biosynthetic process via aminoadipic acid"/>
    <property type="evidence" value="ECO:0007669"/>
    <property type="project" value="UniProtKB-UniRule"/>
</dbReference>
<evidence type="ECO:0000256" key="18">
    <source>
        <dbReference type="SAM" id="MobiDB-lite"/>
    </source>
</evidence>
<feature type="domain" description="Aconitase/3-isopropylmalate dehydratase large subunit alpha/beta/alpha" evidence="19">
    <location>
        <begin position="99"/>
        <end position="528"/>
    </location>
</feature>
<dbReference type="Pfam" id="PF00694">
    <property type="entry name" value="Aconitase_C"/>
    <property type="match status" value="1"/>
</dbReference>
<evidence type="ECO:0000256" key="10">
    <source>
        <dbReference type="ARBA" id="ARBA00023004"/>
    </source>
</evidence>
<evidence type="ECO:0000313" key="21">
    <source>
        <dbReference type="EMBL" id="PSK38046.1"/>
    </source>
</evidence>
<evidence type="ECO:0000256" key="13">
    <source>
        <dbReference type="ARBA" id="ARBA00023154"/>
    </source>
</evidence>
<comment type="subcellular location">
    <subcellularLocation>
        <location evidence="2 17">Mitochondrion</location>
    </subcellularLocation>
</comment>
<dbReference type="CDD" id="cd01674">
    <property type="entry name" value="Homoaconitase_Swivel"/>
    <property type="match status" value="1"/>
</dbReference>
<reference evidence="21 22" key="1">
    <citation type="submission" date="2017-05" db="EMBL/GenBank/DDBJ databases">
        <title>Draft genome sequence of Elsinoe australis.</title>
        <authorList>
            <person name="Cheng Q."/>
        </authorList>
    </citation>
    <scope>NUCLEOTIDE SEQUENCE [LARGE SCALE GENOMIC DNA]</scope>
    <source>
        <strain evidence="21 22">NL1</strain>
    </source>
</reference>
<dbReference type="InterPro" id="IPR001030">
    <property type="entry name" value="Acoase/IPM_deHydtase_lsu_aba"/>
</dbReference>
<dbReference type="GO" id="GO:0046872">
    <property type="term" value="F:metal ion binding"/>
    <property type="evidence" value="ECO:0007669"/>
    <property type="project" value="UniProtKB-UniRule"/>
</dbReference>
<evidence type="ECO:0000313" key="22">
    <source>
        <dbReference type="Proteomes" id="UP000243723"/>
    </source>
</evidence>
<evidence type="ECO:0000256" key="14">
    <source>
        <dbReference type="ARBA" id="ARBA00023239"/>
    </source>
</evidence>
<gene>
    <name evidence="21" type="ORF">B9Z65_1237</name>
</gene>
<dbReference type="PRINTS" id="PR00415">
    <property type="entry name" value="ACONITASE"/>
</dbReference>
<evidence type="ECO:0000256" key="15">
    <source>
        <dbReference type="ARBA" id="ARBA00029338"/>
    </source>
</evidence>
<feature type="region of interest" description="Disordered" evidence="18">
    <location>
        <begin position="741"/>
        <end position="770"/>
    </location>
</feature>
<dbReference type="STRING" id="40998.A0A2P7YQ36"/>
<dbReference type="PROSITE" id="PS01244">
    <property type="entry name" value="ACONITASE_2"/>
    <property type="match status" value="1"/>
</dbReference>
<dbReference type="EMBL" id="NHZQ01000404">
    <property type="protein sequence ID" value="PSK38046.1"/>
    <property type="molecule type" value="Genomic_DNA"/>
</dbReference>
<evidence type="ECO:0000256" key="3">
    <source>
        <dbReference type="ARBA" id="ARBA00005106"/>
    </source>
</evidence>
<dbReference type="InterPro" id="IPR018136">
    <property type="entry name" value="Aconitase_4Fe-4S_BS"/>
</dbReference>
<evidence type="ECO:0000256" key="9">
    <source>
        <dbReference type="ARBA" id="ARBA00022946"/>
    </source>
</evidence>
<dbReference type="PROSITE" id="PS00450">
    <property type="entry name" value="ACONITASE_1"/>
    <property type="match status" value="1"/>
</dbReference>
<dbReference type="PANTHER" id="PTHR43822:SF2">
    <property type="entry name" value="HOMOACONITASE, MITOCHONDRIAL"/>
    <property type="match status" value="1"/>
</dbReference>
<evidence type="ECO:0000256" key="2">
    <source>
        <dbReference type="ARBA" id="ARBA00004173"/>
    </source>
</evidence>
<keyword evidence="14 17" id="KW-0456">Lyase</keyword>
<keyword evidence="22" id="KW-1185">Reference proteome</keyword>
<evidence type="ECO:0000256" key="5">
    <source>
        <dbReference type="ARBA" id="ARBA00012022"/>
    </source>
</evidence>
<dbReference type="GO" id="GO:0051539">
    <property type="term" value="F:4 iron, 4 sulfur cluster binding"/>
    <property type="evidence" value="ECO:0007669"/>
    <property type="project" value="UniProtKB-UniRule"/>
</dbReference>
<feature type="region of interest" description="Disordered" evidence="18">
    <location>
        <begin position="50"/>
        <end position="73"/>
    </location>
</feature>
<dbReference type="Proteomes" id="UP000243723">
    <property type="component" value="Unassembled WGS sequence"/>
</dbReference>
<comment type="caution">
    <text evidence="21">The sequence shown here is derived from an EMBL/GenBank/DDBJ whole genome shotgun (WGS) entry which is preliminary data.</text>
</comment>
<protein>
    <recommendedName>
        <fullName evidence="6 17">Homoaconitase, mitochondrial</fullName>
        <ecNumber evidence="5 17">4.2.1.36</ecNumber>
    </recommendedName>
    <alternativeName>
        <fullName evidence="16 17">Homoaconitate hydratase</fullName>
    </alternativeName>
</protein>
<comment type="pathway">
    <text evidence="3 17">Amino-acid biosynthesis; L-lysine biosynthesis via AAA pathway; L-alpha-aminoadipate from 2-oxoglutarate: step 3/5.</text>
</comment>
<dbReference type="GO" id="GO:0004409">
    <property type="term" value="F:homoaconitate hydratase activity"/>
    <property type="evidence" value="ECO:0007669"/>
    <property type="project" value="UniProtKB-UniRule"/>
</dbReference>
<keyword evidence="7 17" id="KW-0028">Amino-acid biosynthesis</keyword>
<evidence type="ECO:0000259" key="19">
    <source>
        <dbReference type="Pfam" id="PF00330"/>
    </source>
</evidence>
<dbReference type="OrthoDB" id="10262323at2759"/>
<keyword evidence="8 17" id="KW-0479">Metal-binding</keyword>
<name>A0A2P7YQ36_9PEZI</name>
<dbReference type="SUPFAM" id="SSF53732">
    <property type="entry name" value="Aconitase iron-sulfur domain"/>
    <property type="match status" value="1"/>
</dbReference>
<evidence type="ECO:0000256" key="7">
    <source>
        <dbReference type="ARBA" id="ARBA00022605"/>
    </source>
</evidence>
<comment type="similarity">
    <text evidence="4 17">Belongs to the aconitase/IPM isomerase family.</text>
</comment>
<organism evidence="21 22">
    <name type="scientific">Elsinoe australis</name>
    <dbReference type="NCBI Taxonomy" id="40998"/>
    <lineage>
        <taxon>Eukaryota</taxon>
        <taxon>Fungi</taxon>
        <taxon>Dikarya</taxon>
        <taxon>Ascomycota</taxon>
        <taxon>Pezizomycotina</taxon>
        <taxon>Dothideomycetes</taxon>
        <taxon>Dothideomycetidae</taxon>
        <taxon>Myriangiales</taxon>
        <taxon>Elsinoaceae</taxon>
        <taxon>Elsinoe</taxon>
    </lineage>
</organism>